<dbReference type="AlphaFoldDB" id="A0A7I8L519"/>
<feature type="compositionally biased region" description="Low complexity" evidence="1">
    <location>
        <begin position="28"/>
        <end position="48"/>
    </location>
</feature>
<proteinExistence type="predicted"/>
<evidence type="ECO:0000313" key="2">
    <source>
        <dbReference type="EMBL" id="CAA7404324.1"/>
    </source>
</evidence>
<sequence length="192" mass="19845">MLWWKSGGNQPVILRSPTCRPSLPICESSLSPSPAPSPSSSSSSSSSPGGRRQDGRGALSGRDDDLPRRPPQLTRQRKLRHLSDFYVEGLGRGLDGGATNGCGGSGGWCVAAAPTSSALIPQPLPLPAADSAHKGSASSGHEFLNLPSFRGERVEAILSAEPSPSIMETAGERLPSAASFKRLAIGGFASLT</sequence>
<keyword evidence="3" id="KW-1185">Reference proteome</keyword>
<gene>
    <name evidence="2" type="ORF">SI8410_10015002</name>
</gene>
<name>A0A7I8L519_SPIIN</name>
<dbReference type="Proteomes" id="UP000663760">
    <property type="component" value="Chromosome 10"/>
</dbReference>
<evidence type="ECO:0000256" key="1">
    <source>
        <dbReference type="SAM" id="MobiDB-lite"/>
    </source>
</evidence>
<organism evidence="2 3">
    <name type="scientific">Spirodela intermedia</name>
    <name type="common">Intermediate duckweed</name>
    <dbReference type="NCBI Taxonomy" id="51605"/>
    <lineage>
        <taxon>Eukaryota</taxon>
        <taxon>Viridiplantae</taxon>
        <taxon>Streptophyta</taxon>
        <taxon>Embryophyta</taxon>
        <taxon>Tracheophyta</taxon>
        <taxon>Spermatophyta</taxon>
        <taxon>Magnoliopsida</taxon>
        <taxon>Liliopsida</taxon>
        <taxon>Araceae</taxon>
        <taxon>Lemnoideae</taxon>
        <taxon>Spirodela</taxon>
    </lineage>
</organism>
<dbReference type="EMBL" id="LR746273">
    <property type="protein sequence ID" value="CAA7404324.1"/>
    <property type="molecule type" value="Genomic_DNA"/>
</dbReference>
<feature type="compositionally biased region" description="Basic and acidic residues" evidence="1">
    <location>
        <begin position="51"/>
        <end position="68"/>
    </location>
</feature>
<reference evidence="2" key="1">
    <citation type="submission" date="2020-02" db="EMBL/GenBank/DDBJ databases">
        <authorList>
            <person name="Scholz U."/>
            <person name="Mascher M."/>
            <person name="Fiebig A."/>
        </authorList>
    </citation>
    <scope>NUCLEOTIDE SEQUENCE</scope>
</reference>
<accession>A0A7I8L519</accession>
<evidence type="ECO:0000313" key="3">
    <source>
        <dbReference type="Proteomes" id="UP000663760"/>
    </source>
</evidence>
<feature type="region of interest" description="Disordered" evidence="1">
    <location>
        <begin position="24"/>
        <end position="80"/>
    </location>
</feature>
<protein>
    <submittedName>
        <fullName evidence="2">Uncharacterized protein</fullName>
    </submittedName>
</protein>